<organism evidence="2 3">
    <name type="scientific">Kingella bonacorsii</name>
    <dbReference type="NCBI Taxonomy" id="2796361"/>
    <lineage>
        <taxon>Bacteria</taxon>
        <taxon>Pseudomonadati</taxon>
        <taxon>Pseudomonadota</taxon>
        <taxon>Betaproteobacteria</taxon>
        <taxon>Neisseriales</taxon>
        <taxon>Neisseriaceae</taxon>
        <taxon>Kingella</taxon>
    </lineage>
</organism>
<gene>
    <name evidence="2" type="ORF">JDW22_11660</name>
</gene>
<evidence type="ECO:0000313" key="2">
    <source>
        <dbReference type="EMBL" id="MBK0397213.1"/>
    </source>
</evidence>
<reference evidence="2 3" key="1">
    <citation type="journal article" date="2021" name="Pathogens">
        <title>Isolation and Characterization of Kingella bonacorsii sp. nov., A Novel Kingella Species Detected in a Stable Periodontitis Subject.</title>
        <authorList>
            <person name="Antezack A."/>
            <person name="Boxberger M."/>
            <person name="Rolland C."/>
            <person name="Monnet-Corti V."/>
            <person name="La Scola B."/>
        </authorList>
    </citation>
    <scope>NUCLEOTIDE SEQUENCE [LARGE SCALE GENOMIC DNA]</scope>
    <source>
        <strain evidence="2 3">Marseille-Q4569</strain>
    </source>
</reference>
<feature type="region of interest" description="Disordered" evidence="1">
    <location>
        <begin position="1"/>
        <end position="56"/>
    </location>
</feature>
<keyword evidence="3" id="KW-1185">Reference proteome</keyword>
<feature type="compositionally biased region" description="Pro residues" evidence="1">
    <location>
        <begin position="45"/>
        <end position="56"/>
    </location>
</feature>
<dbReference type="Proteomes" id="UP000614058">
    <property type="component" value="Unassembled WGS sequence"/>
</dbReference>
<evidence type="ECO:0000313" key="3">
    <source>
        <dbReference type="Proteomes" id="UP000614058"/>
    </source>
</evidence>
<dbReference type="RefSeq" id="WP_200523200.1">
    <property type="nucleotide sequence ID" value="NZ_JAEHNZ010000004.1"/>
</dbReference>
<comment type="caution">
    <text evidence="2">The sequence shown here is derived from an EMBL/GenBank/DDBJ whole genome shotgun (WGS) entry which is preliminary data.</text>
</comment>
<name>A0ABS1BVM8_9NEIS</name>
<sequence>MQNPNGSLKTRLRQARIASTSASVRHPAALPHFQAAPSAHDCPAPRQPHSPPPKAA</sequence>
<dbReference type="EMBL" id="JAEHNZ010000004">
    <property type="protein sequence ID" value="MBK0397213.1"/>
    <property type="molecule type" value="Genomic_DNA"/>
</dbReference>
<evidence type="ECO:0000256" key="1">
    <source>
        <dbReference type="SAM" id="MobiDB-lite"/>
    </source>
</evidence>
<protein>
    <submittedName>
        <fullName evidence="2">Uncharacterized protein</fullName>
    </submittedName>
</protein>
<accession>A0ABS1BVM8</accession>
<proteinExistence type="predicted"/>